<keyword evidence="6" id="KW-1185">Reference proteome</keyword>
<dbReference type="InterPro" id="IPR033428">
    <property type="entry name" value="DUF5118"/>
</dbReference>
<dbReference type="Pfam" id="PF17148">
    <property type="entry name" value="DUF5117"/>
    <property type="match status" value="1"/>
</dbReference>
<name>A0A1G9JVG0_9SPHI</name>
<evidence type="ECO:0008006" key="7">
    <source>
        <dbReference type="Google" id="ProtNLM"/>
    </source>
</evidence>
<evidence type="ECO:0000313" key="6">
    <source>
        <dbReference type="Proteomes" id="UP000183200"/>
    </source>
</evidence>
<protein>
    <recommendedName>
        <fullName evidence="7">Zinc-dependent metalloprotease</fullName>
    </recommendedName>
</protein>
<keyword evidence="1" id="KW-0732">Signal</keyword>
<feature type="domain" description="DUF5118" evidence="4">
    <location>
        <begin position="63"/>
        <end position="111"/>
    </location>
</feature>
<dbReference type="Proteomes" id="UP000183200">
    <property type="component" value="Unassembled WGS sequence"/>
</dbReference>
<gene>
    <name evidence="5" type="ORF">SAMN05421820_101382</name>
</gene>
<dbReference type="Gene3D" id="3.40.390.10">
    <property type="entry name" value="Collagenase (Catalytic Domain)"/>
    <property type="match status" value="1"/>
</dbReference>
<dbReference type="AlphaFoldDB" id="A0A1G9JVG0"/>
<dbReference type="Pfam" id="PF16313">
    <property type="entry name" value="DUF4953"/>
    <property type="match status" value="1"/>
</dbReference>
<evidence type="ECO:0000313" key="5">
    <source>
        <dbReference type="EMBL" id="SDL41332.1"/>
    </source>
</evidence>
<dbReference type="InterPro" id="IPR034032">
    <property type="entry name" value="Zn_MMP-like_bac"/>
</dbReference>
<reference evidence="6" key="1">
    <citation type="submission" date="2016-10" db="EMBL/GenBank/DDBJ databases">
        <authorList>
            <person name="Varghese N."/>
            <person name="Submissions S."/>
        </authorList>
    </citation>
    <scope>NUCLEOTIDE SEQUENCE [LARGE SCALE GENOMIC DNA]</scope>
    <source>
        <strain evidence="6">DSM 19110</strain>
    </source>
</reference>
<dbReference type="InterPro" id="IPR033413">
    <property type="entry name" value="DUF5117"/>
</dbReference>
<dbReference type="InterPro" id="IPR032534">
    <property type="entry name" value="EcxA_zinc-bd"/>
</dbReference>
<feature type="signal peptide" evidence="1">
    <location>
        <begin position="1"/>
        <end position="29"/>
    </location>
</feature>
<dbReference type="InterPro" id="IPR024079">
    <property type="entry name" value="MetalloPept_cat_dom_sf"/>
</dbReference>
<dbReference type="Pfam" id="PF17162">
    <property type="entry name" value="DUF5118"/>
    <property type="match status" value="1"/>
</dbReference>
<evidence type="ECO:0000259" key="4">
    <source>
        <dbReference type="Pfam" id="PF17162"/>
    </source>
</evidence>
<dbReference type="OrthoDB" id="9776599at2"/>
<feature type="domain" description="DUF5117" evidence="3">
    <location>
        <begin position="124"/>
        <end position="311"/>
    </location>
</feature>
<dbReference type="CDD" id="cd04276">
    <property type="entry name" value="ZnMc_MMP_like_2"/>
    <property type="match status" value="1"/>
</dbReference>
<dbReference type="EMBL" id="FNGY01000001">
    <property type="protein sequence ID" value="SDL41332.1"/>
    <property type="molecule type" value="Genomic_DNA"/>
</dbReference>
<sequence length="841" mass="94677">MNFRSTLSTKNSSLTKAAVLILLSAFTIADGYAQKTKWPGSIAGKSKQDTTAKTAEIKKSNLKKFSEVIPAGTKADGGLFNIYKVDQKYYYEIPDSLLGREMLVVTRFTQTPVALKESRAQYGGEMINNQVWKWERRDKQIFIRVPSYTYVADASSDLHQALENSNALPILAVFDIKAFSSNGKGVLIDITDFYNGDIPGMSLPEGLKKTYKISGIDNTRSYVDTVKSFPQNVEVKTVKTYRSPELPADKSVGAMTFGLNTSMVLLPKEPMKARTENKRIGYFTERQLDFSVSDKHVTPTAYIQRWRLEPKDEAAYSRGELVEPKKQIVYYIDPATPKKWVPFLIQGVNDWNTAFEAAGFKNAIVAKEAPTAQEDPEFSTEDARYSVIRYFASSTENAYGPRIADPRSGEIMESHIGWYHNVMSLLRSWFFVQTAAINPAARGTEISDAQMGQLVRFVSSHEVGHTLGLLHNFGSSAAFPVDSLRSKTFTAKYGTAPSIMDYARFNYIAQPGDGITEIYPKIGAYDQFAIKFGYTYFPAQQSAKEEKKVLDAMIMKKSKDPVYFYGKQGSIDPRAQSEDLGDNAMKASTYGIENLKRILPNIEKWTYEPGKELEDANDLYYEVIRQYRRYVNHVVSNISGLQEDVKTVDEPGAVYSYTPKAKQQQAIAFLNKQVFTTPNWLLNKSMMARVDYGVVNNRIMEMQNQVLTSLLETYGFARMIDDEVKNGNNAYTVTNLLTDLRVAIFANETPDVFKRALQRAYADRLGVLLKLDKPVVESSYAIMGITPYNPNSSDMRLLVRAELKKLNANVKALQVTATTLLIKSHYEDLADRINKILNPKI</sequence>
<evidence type="ECO:0000256" key="1">
    <source>
        <dbReference type="SAM" id="SignalP"/>
    </source>
</evidence>
<dbReference type="RefSeq" id="WP_074604416.1">
    <property type="nucleotide sequence ID" value="NZ_FNGY01000001.1"/>
</dbReference>
<accession>A0A1G9JVG0</accession>
<feature type="domain" description="EcxA zinc-binding" evidence="2">
    <location>
        <begin position="445"/>
        <end position="748"/>
    </location>
</feature>
<proteinExistence type="predicted"/>
<dbReference type="PANTHER" id="PTHR38478:SF1">
    <property type="entry name" value="ZINC DEPENDENT METALLOPROTEASE DOMAIN LIPOPROTEIN"/>
    <property type="match status" value="1"/>
</dbReference>
<dbReference type="SUPFAM" id="SSF55486">
    <property type="entry name" value="Metalloproteases ('zincins'), catalytic domain"/>
    <property type="match status" value="1"/>
</dbReference>
<evidence type="ECO:0000259" key="3">
    <source>
        <dbReference type="Pfam" id="PF17148"/>
    </source>
</evidence>
<feature type="chain" id="PRO_5010172363" description="Zinc-dependent metalloprotease" evidence="1">
    <location>
        <begin position="30"/>
        <end position="841"/>
    </location>
</feature>
<dbReference type="PANTHER" id="PTHR38478">
    <property type="entry name" value="PEPTIDASE M1A AND M12B"/>
    <property type="match status" value="1"/>
</dbReference>
<evidence type="ECO:0000259" key="2">
    <source>
        <dbReference type="Pfam" id="PF16313"/>
    </source>
</evidence>
<organism evidence="5 6">
    <name type="scientific">Pedobacter steynii</name>
    <dbReference type="NCBI Taxonomy" id="430522"/>
    <lineage>
        <taxon>Bacteria</taxon>
        <taxon>Pseudomonadati</taxon>
        <taxon>Bacteroidota</taxon>
        <taxon>Sphingobacteriia</taxon>
        <taxon>Sphingobacteriales</taxon>
        <taxon>Sphingobacteriaceae</taxon>
        <taxon>Pedobacter</taxon>
    </lineage>
</organism>
<dbReference type="GO" id="GO:0008237">
    <property type="term" value="F:metallopeptidase activity"/>
    <property type="evidence" value="ECO:0007669"/>
    <property type="project" value="InterPro"/>
</dbReference>